<dbReference type="Gene3D" id="1.10.10.10">
    <property type="entry name" value="Winged helix-like DNA-binding domain superfamily/Winged helix DNA-binding domain"/>
    <property type="match status" value="1"/>
</dbReference>
<keyword evidence="2" id="KW-1185">Reference proteome</keyword>
<reference evidence="1 2" key="1">
    <citation type="submission" date="2024-06" db="EMBL/GenBank/DDBJ databases">
        <title>The Natural Products Discovery Center: Release of the First 8490 Sequenced Strains for Exploring Actinobacteria Biosynthetic Diversity.</title>
        <authorList>
            <person name="Kalkreuter E."/>
            <person name="Kautsar S.A."/>
            <person name="Yang D."/>
            <person name="Bader C.D."/>
            <person name="Teijaro C.N."/>
            <person name="Fluegel L."/>
            <person name="Davis C.M."/>
            <person name="Simpson J.R."/>
            <person name="Lauterbach L."/>
            <person name="Steele A.D."/>
            <person name="Gui C."/>
            <person name="Meng S."/>
            <person name="Li G."/>
            <person name="Viehrig K."/>
            <person name="Ye F."/>
            <person name="Su P."/>
            <person name="Kiefer A.F."/>
            <person name="Nichols A."/>
            <person name="Cepeda A.J."/>
            <person name="Yan W."/>
            <person name="Fan B."/>
            <person name="Jiang Y."/>
            <person name="Adhikari A."/>
            <person name="Zheng C.-J."/>
            <person name="Schuster L."/>
            <person name="Cowan T.M."/>
            <person name="Smanski M.J."/>
            <person name="Chevrette M.G."/>
            <person name="De Carvalho L.P.S."/>
            <person name="Shen B."/>
        </authorList>
    </citation>
    <scope>NUCLEOTIDE SEQUENCE [LARGE SCALE GENOMIC DNA]</scope>
    <source>
        <strain evidence="1 2">NPDC053791</strain>
    </source>
</reference>
<accession>A0ABV3J3C4</accession>
<organism evidence="1 2">
    <name type="scientific">Streptomyces roseoverticillatus</name>
    <dbReference type="NCBI Taxonomy" id="66429"/>
    <lineage>
        <taxon>Bacteria</taxon>
        <taxon>Bacillati</taxon>
        <taxon>Actinomycetota</taxon>
        <taxon>Actinomycetes</taxon>
        <taxon>Kitasatosporales</taxon>
        <taxon>Streptomycetaceae</taxon>
        <taxon>Streptomyces</taxon>
    </lineage>
</organism>
<dbReference type="InterPro" id="IPR036388">
    <property type="entry name" value="WH-like_DNA-bd_sf"/>
</dbReference>
<sequence length="161" mass="16869">MKPIGYWLNRTDQALTRSMGSLLAEHGLTRIAWQVLNVVQDAAPHAAQVAHATHVVHVAQAAQDSGPPAGDRDVLTVLAANADAATLTATVEAVLADGWAARPAPGRLALTADGRARLAGVTERVHAFRGLSAAGISPEEYRTAVSVLERMTRNLESPPAS</sequence>
<dbReference type="EMBL" id="JBFASG010000039">
    <property type="protein sequence ID" value="MEV4926829.1"/>
    <property type="molecule type" value="Genomic_DNA"/>
</dbReference>
<dbReference type="SUPFAM" id="SSF46785">
    <property type="entry name" value="Winged helix' DNA-binding domain"/>
    <property type="match status" value="1"/>
</dbReference>
<evidence type="ECO:0000313" key="2">
    <source>
        <dbReference type="Proteomes" id="UP001552479"/>
    </source>
</evidence>
<evidence type="ECO:0000313" key="1">
    <source>
        <dbReference type="EMBL" id="MEV4926829.1"/>
    </source>
</evidence>
<comment type="caution">
    <text evidence="1">The sequence shown here is derived from an EMBL/GenBank/DDBJ whole genome shotgun (WGS) entry which is preliminary data.</text>
</comment>
<protein>
    <submittedName>
        <fullName evidence="1">MarR family transcriptional regulator</fullName>
    </submittedName>
</protein>
<dbReference type="InterPro" id="IPR036390">
    <property type="entry name" value="WH_DNA-bd_sf"/>
</dbReference>
<proteinExistence type="predicted"/>
<name>A0ABV3J3C4_9ACTN</name>
<dbReference type="Proteomes" id="UP001552479">
    <property type="component" value="Unassembled WGS sequence"/>
</dbReference>
<dbReference type="RefSeq" id="WP_366090136.1">
    <property type="nucleotide sequence ID" value="NZ_JBFASG010000039.1"/>
</dbReference>
<gene>
    <name evidence="1" type="ORF">AB0L03_29065</name>
</gene>